<dbReference type="EMBL" id="FQUE01000001">
    <property type="protein sequence ID" value="SHE64807.1"/>
    <property type="molecule type" value="Genomic_DNA"/>
</dbReference>
<dbReference type="AlphaFoldDB" id="A0A1M4V7E4"/>
<gene>
    <name evidence="3" type="ORF">SAMN05444339_101974</name>
</gene>
<protein>
    <submittedName>
        <fullName evidence="3">Predicted 5' DNA nuclease, flap endonuclease-1-like, helix-3-turn-helix (H3TH) domain</fullName>
    </submittedName>
</protein>
<dbReference type="STRING" id="366533.SAMN05444339_101974"/>
<keyword evidence="3" id="KW-0378">Hydrolase</keyword>
<organism evidence="3 4">
    <name type="scientific">Loktanella atrilutea</name>
    <dbReference type="NCBI Taxonomy" id="366533"/>
    <lineage>
        <taxon>Bacteria</taxon>
        <taxon>Pseudomonadati</taxon>
        <taxon>Pseudomonadota</taxon>
        <taxon>Alphaproteobacteria</taxon>
        <taxon>Rhodobacterales</taxon>
        <taxon>Roseobacteraceae</taxon>
        <taxon>Loktanella</taxon>
    </lineage>
</organism>
<dbReference type="Gene3D" id="1.10.150.20">
    <property type="entry name" value="5' to 3' exonuclease, C-terminal subdomain"/>
    <property type="match status" value="1"/>
</dbReference>
<evidence type="ECO:0000313" key="4">
    <source>
        <dbReference type="Proteomes" id="UP000183987"/>
    </source>
</evidence>
<dbReference type="Proteomes" id="UP000183987">
    <property type="component" value="Unassembled WGS sequence"/>
</dbReference>
<keyword evidence="2" id="KW-0812">Transmembrane</keyword>
<feature type="compositionally biased region" description="Low complexity" evidence="1">
    <location>
        <begin position="88"/>
        <end position="105"/>
    </location>
</feature>
<evidence type="ECO:0000256" key="2">
    <source>
        <dbReference type="SAM" id="Phobius"/>
    </source>
</evidence>
<feature type="compositionally biased region" description="Low complexity" evidence="1">
    <location>
        <begin position="112"/>
        <end position="135"/>
    </location>
</feature>
<evidence type="ECO:0000256" key="1">
    <source>
        <dbReference type="SAM" id="MobiDB-lite"/>
    </source>
</evidence>
<keyword evidence="2" id="KW-1133">Transmembrane helix</keyword>
<feature type="transmembrane region" description="Helical" evidence="2">
    <location>
        <begin position="9"/>
        <end position="30"/>
    </location>
</feature>
<keyword evidence="2" id="KW-0472">Membrane</keyword>
<sequence>MRDTAPKALGILLIAAVFGFIGGAVGFVMYGYGIAWSFFIMLIVGTIVAVALALGWREPKVRPMGHGIGPVTPRPAYEGGRDRPGSPAPRAATGGSAPASSTASRVAEAENAPATPTRARTTDTSTAGSDTTTPAQPYDVSHGEAVVQTPSGAAVTHSAGGAKPAEPATAPADAAPTDRTVKPSARLAGQEDLAARKGNWRYTGDRGASEVEAMPDADTGATAHPGAAGRSEAEARQPGASAADKPPVLSAPRDGGPDDLKQIKGVGPRLEETLHEMGIYHFDQIAAWSATEIAWMDDNLKGFKGRVTRDDWIPQARTLADGGETEFSRRADRDGTYDS</sequence>
<feature type="region of interest" description="Disordered" evidence="1">
    <location>
        <begin position="65"/>
        <end position="264"/>
    </location>
</feature>
<dbReference type="RefSeq" id="WP_245810557.1">
    <property type="nucleotide sequence ID" value="NZ_FQUE01000001.1"/>
</dbReference>
<reference evidence="4" key="1">
    <citation type="submission" date="2016-11" db="EMBL/GenBank/DDBJ databases">
        <authorList>
            <person name="Varghese N."/>
            <person name="Submissions S."/>
        </authorList>
    </citation>
    <scope>NUCLEOTIDE SEQUENCE [LARGE SCALE GENOMIC DNA]</scope>
    <source>
        <strain evidence="4">DSM 29326</strain>
    </source>
</reference>
<evidence type="ECO:0000313" key="3">
    <source>
        <dbReference type="EMBL" id="SHE64807.1"/>
    </source>
</evidence>
<keyword evidence="3" id="KW-0540">Nuclease</keyword>
<accession>A0A1M4V7E4</accession>
<keyword evidence="3" id="KW-0255">Endonuclease</keyword>
<dbReference type="GO" id="GO:0004519">
    <property type="term" value="F:endonuclease activity"/>
    <property type="evidence" value="ECO:0007669"/>
    <property type="project" value="UniProtKB-KW"/>
</dbReference>
<name>A0A1M4V7E4_LOKAT</name>
<feature type="compositionally biased region" description="Low complexity" evidence="1">
    <location>
        <begin position="159"/>
        <end position="178"/>
    </location>
</feature>
<keyword evidence="4" id="KW-1185">Reference proteome</keyword>
<proteinExistence type="predicted"/>
<feature type="transmembrane region" description="Helical" evidence="2">
    <location>
        <begin position="36"/>
        <end position="56"/>
    </location>
</feature>